<dbReference type="InterPro" id="IPR011990">
    <property type="entry name" value="TPR-like_helical_dom_sf"/>
</dbReference>
<accession>A0A371B2F4</accession>
<feature type="transmembrane region" description="Helical" evidence="1">
    <location>
        <begin position="194"/>
        <end position="216"/>
    </location>
</feature>
<evidence type="ECO:0000259" key="2">
    <source>
        <dbReference type="PROSITE" id="PS50104"/>
    </source>
</evidence>
<keyword evidence="3" id="KW-0675">Receptor</keyword>
<name>A0A371B2F4_9SPHN</name>
<keyword evidence="1" id="KW-0472">Membrane</keyword>
<keyword evidence="1" id="KW-1133">Transmembrane helix</keyword>
<dbReference type="Pfam" id="PF13676">
    <property type="entry name" value="TIR_2"/>
    <property type="match status" value="1"/>
</dbReference>
<protein>
    <submittedName>
        <fullName evidence="3">Toll/interleukin-1 receptor domain-containing protein</fullName>
    </submittedName>
</protein>
<gene>
    <name evidence="3" type="ORF">DXH95_15200</name>
</gene>
<dbReference type="Gene3D" id="3.40.50.10140">
    <property type="entry name" value="Toll/interleukin-1 receptor homology (TIR) domain"/>
    <property type="match status" value="1"/>
</dbReference>
<dbReference type="InterPro" id="IPR000157">
    <property type="entry name" value="TIR_dom"/>
</dbReference>
<sequence length="582" mass="65409">MLHESQRIDAMPRGEDISVASDRRRFAAFISYSHADADFAANLQRKLERYRLPKQVAHTRAGNGAHIGQIFRDREDLAAASSLSEAIRDALSRAEALIVLCSPDAKASQWVSEEIRLFRSLHPKRPVLAALVRGEPAEAFPEVLSEGGLEPLAADLRKEGDGPSLGFLKIVAGIAGVPLDSLVQRDAQRRLRRVTWITLGALAAMLIMGVMTFFAISARNEAARQRESAEELVEYMLTDLRDELKGVGRLDVMDDVNQRAMEHYARQGDLGSLPPDSLERRTRILHAMGEDDGRSGNLAAALAKFREAHRATEALLRKEPENPDRIFAHAQSEYWVGQAAWQIRDRATTERHWQGYVTEARKLLELDPDKARANLEMGYALGNLCDFYLRDNFDIKKAIDFCRRSISFEQTALRIAPERTEISIALANRFGWLADALLVDKAHGEARKARLSEQSIIDALVAKDPRNFELRFRQTWPSFGLATIEMDWGNPRLAVSETTRIVGTLRSLVTEEPNNVEVKRALARSHYMRAKALAEFDLAKARAELSETRKIIVEIERAYPQGEALAGFWKAISELEQRVGNR</sequence>
<dbReference type="Proteomes" id="UP000263833">
    <property type="component" value="Unassembled WGS sequence"/>
</dbReference>
<evidence type="ECO:0000313" key="4">
    <source>
        <dbReference type="Proteomes" id="UP000263833"/>
    </source>
</evidence>
<keyword evidence="4" id="KW-1185">Reference proteome</keyword>
<dbReference type="AlphaFoldDB" id="A0A371B2F4"/>
<dbReference type="InterPro" id="IPR035897">
    <property type="entry name" value="Toll_tir_struct_dom_sf"/>
</dbReference>
<dbReference type="PROSITE" id="PS50104">
    <property type="entry name" value="TIR"/>
    <property type="match status" value="1"/>
</dbReference>
<evidence type="ECO:0000313" key="3">
    <source>
        <dbReference type="EMBL" id="RDV01631.1"/>
    </source>
</evidence>
<dbReference type="EMBL" id="QRGP01000003">
    <property type="protein sequence ID" value="RDV01631.1"/>
    <property type="molecule type" value="Genomic_DNA"/>
</dbReference>
<dbReference type="GO" id="GO:0007165">
    <property type="term" value="P:signal transduction"/>
    <property type="evidence" value="ECO:0007669"/>
    <property type="project" value="InterPro"/>
</dbReference>
<dbReference type="Gene3D" id="1.25.40.10">
    <property type="entry name" value="Tetratricopeptide repeat domain"/>
    <property type="match status" value="1"/>
</dbReference>
<comment type="caution">
    <text evidence="3">The sequence shown here is derived from an EMBL/GenBank/DDBJ whole genome shotgun (WGS) entry which is preliminary data.</text>
</comment>
<proteinExistence type="predicted"/>
<evidence type="ECO:0000256" key="1">
    <source>
        <dbReference type="SAM" id="Phobius"/>
    </source>
</evidence>
<reference evidence="4" key="1">
    <citation type="submission" date="2018-08" db="EMBL/GenBank/DDBJ databases">
        <authorList>
            <person name="Kim S.-J."/>
            <person name="Jung G.-Y."/>
        </authorList>
    </citation>
    <scope>NUCLEOTIDE SEQUENCE [LARGE SCALE GENOMIC DNA]</scope>
    <source>
        <strain evidence="4">GY_G</strain>
    </source>
</reference>
<organism evidence="3 4">
    <name type="scientific">Sphingorhabdus pulchriflava</name>
    <dbReference type="NCBI Taxonomy" id="2292257"/>
    <lineage>
        <taxon>Bacteria</taxon>
        <taxon>Pseudomonadati</taxon>
        <taxon>Pseudomonadota</taxon>
        <taxon>Alphaproteobacteria</taxon>
        <taxon>Sphingomonadales</taxon>
        <taxon>Sphingomonadaceae</taxon>
        <taxon>Sphingorhabdus</taxon>
    </lineage>
</organism>
<dbReference type="SUPFAM" id="SSF48452">
    <property type="entry name" value="TPR-like"/>
    <property type="match status" value="1"/>
</dbReference>
<keyword evidence="1" id="KW-0812">Transmembrane</keyword>
<dbReference type="SUPFAM" id="SSF52200">
    <property type="entry name" value="Toll/Interleukin receptor TIR domain"/>
    <property type="match status" value="1"/>
</dbReference>
<feature type="domain" description="TIR" evidence="2">
    <location>
        <begin position="24"/>
        <end position="178"/>
    </location>
</feature>